<dbReference type="SUPFAM" id="SSF56214">
    <property type="entry name" value="4'-phosphopantetheinyl transferase"/>
    <property type="match status" value="2"/>
</dbReference>
<dbReference type="GO" id="GO:0008897">
    <property type="term" value="F:holo-[acyl-carrier-protein] synthase activity"/>
    <property type="evidence" value="ECO:0007669"/>
    <property type="project" value="InterPro"/>
</dbReference>
<accession>A0A3N1D8B0</accession>
<protein>
    <submittedName>
        <fullName evidence="4">4'-phosphopantetheinyl transferase</fullName>
    </submittedName>
</protein>
<organism evidence="4 5">
    <name type="scientific">Actinocorallia herbida</name>
    <dbReference type="NCBI Taxonomy" id="58109"/>
    <lineage>
        <taxon>Bacteria</taxon>
        <taxon>Bacillati</taxon>
        <taxon>Actinomycetota</taxon>
        <taxon>Actinomycetes</taxon>
        <taxon>Streptosporangiales</taxon>
        <taxon>Thermomonosporaceae</taxon>
        <taxon>Actinocorallia</taxon>
    </lineage>
</organism>
<sequence length="207" mass="22637">MAMSHPEFASRVLWRRTSDPEADDLTLLDIVERGRRARYLREDDRRRFTLGVVLAKREIAERTGLRPKDVVLDRTCPGCGAPHGRPLYPGWHLSVSHSGGLVGLAIADVPVGLDVEERGRSLADLADAILAGEPEGDLHVYWTRKEALLKATGDGLKVPMTEVEVTGASAPPALLRWKGRPDLPARTVLRDLDPAPGYAGALAFIRP</sequence>
<evidence type="ECO:0000256" key="2">
    <source>
        <dbReference type="ARBA" id="ARBA00022679"/>
    </source>
</evidence>
<dbReference type="AlphaFoldDB" id="A0A3N1D8B0"/>
<dbReference type="Pfam" id="PF01648">
    <property type="entry name" value="ACPS"/>
    <property type="match status" value="1"/>
</dbReference>
<keyword evidence="2 4" id="KW-0808">Transferase</keyword>
<evidence type="ECO:0000259" key="3">
    <source>
        <dbReference type="Pfam" id="PF01648"/>
    </source>
</evidence>
<dbReference type="EMBL" id="RJKE01000001">
    <property type="protein sequence ID" value="ROO89770.1"/>
    <property type="molecule type" value="Genomic_DNA"/>
</dbReference>
<dbReference type="InterPro" id="IPR037143">
    <property type="entry name" value="4-PPantetheinyl_Trfase_dom_sf"/>
</dbReference>
<gene>
    <name evidence="4" type="ORF">EDD29_7478</name>
</gene>
<comment type="caution">
    <text evidence="4">The sequence shown here is derived from an EMBL/GenBank/DDBJ whole genome shotgun (WGS) entry which is preliminary data.</text>
</comment>
<dbReference type="PANTHER" id="PTHR12215:SF10">
    <property type="entry name" value="L-AMINOADIPATE-SEMIALDEHYDE DEHYDROGENASE-PHOSPHOPANTETHEINYL TRANSFERASE"/>
    <property type="match status" value="1"/>
</dbReference>
<name>A0A3N1D8B0_9ACTN</name>
<evidence type="ECO:0000313" key="5">
    <source>
        <dbReference type="Proteomes" id="UP000272400"/>
    </source>
</evidence>
<dbReference type="GO" id="GO:0000287">
    <property type="term" value="F:magnesium ion binding"/>
    <property type="evidence" value="ECO:0007669"/>
    <property type="project" value="InterPro"/>
</dbReference>
<comment type="similarity">
    <text evidence="1">Belongs to the P-Pant transferase superfamily. Gsp/Sfp/HetI/AcpT family.</text>
</comment>
<dbReference type="InterPro" id="IPR050559">
    <property type="entry name" value="P-Pant_transferase_sf"/>
</dbReference>
<dbReference type="Gene3D" id="3.90.470.20">
    <property type="entry name" value="4'-phosphopantetheinyl transferase domain"/>
    <property type="match status" value="2"/>
</dbReference>
<keyword evidence="5" id="KW-1185">Reference proteome</keyword>
<evidence type="ECO:0000313" key="4">
    <source>
        <dbReference type="EMBL" id="ROO89770.1"/>
    </source>
</evidence>
<feature type="domain" description="4'-phosphopantetheinyl transferase" evidence="3">
    <location>
        <begin position="111"/>
        <end position="181"/>
    </location>
</feature>
<evidence type="ECO:0000256" key="1">
    <source>
        <dbReference type="ARBA" id="ARBA00010990"/>
    </source>
</evidence>
<dbReference type="InterPro" id="IPR008278">
    <property type="entry name" value="4-PPantetheinyl_Trfase_dom"/>
</dbReference>
<dbReference type="GO" id="GO:0005829">
    <property type="term" value="C:cytosol"/>
    <property type="evidence" value="ECO:0007669"/>
    <property type="project" value="TreeGrafter"/>
</dbReference>
<dbReference type="Proteomes" id="UP000272400">
    <property type="component" value="Unassembled WGS sequence"/>
</dbReference>
<proteinExistence type="inferred from homology"/>
<dbReference type="GO" id="GO:0019878">
    <property type="term" value="P:lysine biosynthetic process via aminoadipic acid"/>
    <property type="evidence" value="ECO:0007669"/>
    <property type="project" value="TreeGrafter"/>
</dbReference>
<reference evidence="4 5" key="1">
    <citation type="submission" date="2018-11" db="EMBL/GenBank/DDBJ databases">
        <title>Sequencing the genomes of 1000 actinobacteria strains.</title>
        <authorList>
            <person name="Klenk H.-P."/>
        </authorList>
    </citation>
    <scope>NUCLEOTIDE SEQUENCE [LARGE SCALE GENOMIC DNA]</scope>
    <source>
        <strain evidence="4 5">DSM 44254</strain>
    </source>
</reference>
<dbReference type="PANTHER" id="PTHR12215">
    <property type="entry name" value="PHOSPHOPANTETHEINE TRANSFERASE"/>
    <property type="match status" value="1"/>
</dbReference>